<organism evidence="1 2">
    <name type="scientific">Synechocystis salina LEGE 00031</name>
    <dbReference type="NCBI Taxonomy" id="1828736"/>
    <lineage>
        <taxon>Bacteria</taxon>
        <taxon>Bacillati</taxon>
        <taxon>Cyanobacteriota</taxon>
        <taxon>Cyanophyceae</taxon>
        <taxon>Synechococcales</taxon>
        <taxon>Merismopediaceae</taxon>
        <taxon>Synechocystis</taxon>
    </lineage>
</organism>
<dbReference type="EMBL" id="JADEVV010000040">
    <property type="protein sequence ID" value="MBE9254805.1"/>
    <property type="molecule type" value="Genomic_DNA"/>
</dbReference>
<comment type="caution">
    <text evidence="1">The sequence shown here is derived from an EMBL/GenBank/DDBJ whole genome shotgun (WGS) entry which is preliminary data.</text>
</comment>
<gene>
    <name evidence="1" type="ORF">IQ217_13350</name>
</gene>
<proteinExistence type="predicted"/>
<keyword evidence="2" id="KW-1185">Reference proteome</keyword>
<accession>A0ABR9VTW1</accession>
<dbReference type="Gene3D" id="3.30.420.40">
    <property type="match status" value="1"/>
</dbReference>
<dbReference type="SUPFAM" id="SSF53067">
    <property type="entry name" value="Actin-like ATPase domain"/>
    <property type="match status" value="1"/>
</dbReference>
<protein>
    <submittedName>
        <fullName evidence="1">Uncharacterized protein</fullName>
    </submittedName>
</protein>
<dbReference type="InterPro" id="IPR043129">
    <property type="entry name" value="ATPase_NBD"/>
</dbReference>
<dbReference type="Proteomes" id="UP000658720">
    <property type="component" value="Unassembled WGS sequence"/>
</dbReference>
<dbReference type="RefSeq" id="WP_194020314.1">
    <property type="nucleotide sequence ID" value="NZ_JADEVV010000040.1"/>
</dbReference>
<sequence>MANQPLLPKTNQDFAGGSAPGEWIAEGVGLFNRLGNSLEFEAGAYREVNSIPSPWSRPLQLISAFRNRQYPSRDWLIEQYRGLLTALALAENLNLKITATQVRLKDYQDKEFARCLWKLRPNDRDNVLPMVPPDGPWAELYLFELDGVAIGMTSPATIVCPTGYFSDSLSRRIAWIKNGFFTNPINNGLAPNQKEVLLPWLENLKGTLMRNPQNEDLAGRVSGVIDDYIRDLGVTTSNVFRPTTKNLPFGIPLAPELFRALDPAEAVQTPSNVRAIASVGRNPSKQLYIIDPVQLPSLLAKQPQEINVIDASPLLNFDPNLHRRSDAIFATPADIFEPNLYFHKTKGLLPGTWLDQKLNLDNLTILLPFKSFLREYFTSEDLEKQVELSPVSTPEGPGVRVSLTVQISGFDRPVAYTMFQEYPLKAENEIKQDFPTLALWPNVPPALWKEYFLLVETTEEYGELAFRVDQPTPNAQSENRRSGQESYQYWKCDAYPDVLLAIDKNAQPLGLIPLRVPKAQGGNATTWTVGVDFGTSFTNVYVRKGSSGAPERLQLQTNLLKITHSLEDIQTVIYREFFIPDLLLPEGKNPPMSTVLTTRGWAESEGEIPNLITNARIYVPRLDKYEFDKEYIKTNIKWKQVQYQRPFLGQLVRMISAKAALEGVRNIEWSVSYPSAFSPMDINRYNGAWQQVLKDLDITSNQNHNLQGQSIKTESIAFAQFFGDVLSKHLIYTTCVDIGGGTSDISVWQDNQLVHQASVPYAGRDIFHSILEPNLAFIGDIFGLPPEAGKSVAKVLGNQRNFNASLDIYLRANSERILSEGYIMNADKPRNRQFRTLLALSFGGLFHYLGMIQKELKKEKLFNDSSIITSILMGGNGSRFLHWLTPSGVYTQNSEINDLACGILMRASDLNKNPDLLTLSPQPKEEACGGLVVSSEGTKLSGFLSKKKDYPFTGEKCLINGEAFTSSDRLNVLDRGWEEINSFEITTYDQLEEYLKNFNDILREESIQEIDQLRNFNQGGLFSMDSDFRILLEAKVKQACLRKVGPTSEFEIDPPFLIIFKCFIAILAEQWSKTVG</sequence>
<name>A0ABR9VTW1_9SYNC</name>
<reference evidence="1 2" key="1">
    <citation type="submission" date="2020-10" db="EMBL/GenBank/DDBJ databases">
        <authorList>
            <person name="Castelo-Branco R."/>
            <person name="Eusebio N."/>
            <person name="Adriana R."/>
            <person name="Vieira A."/>
            <person name="Brugerolle De Fraissinette N."/>
            <person name="Rezende De Castro R."/>
            <person name="Schneider M.P."/>
            <person name="Vasconcelos V."/>
            <person name="Leao P.N."/>
        </authorList>
    </citation>
    <scope>NUCLEOTIDE SEQUENCE [LARGE SCALE GENOMIC DNA]</scope>
    <source>
        <strain evidence="1 2">LEGE 00031</strain>
    </source>
</reference>
<evidence type="ECO:0000313" key="1">
    <source>
        <dbReference type="EMBL" id="MBE9254805.1"/>
    </source>
</evidence>
<evidence type="ECO:0000313" key="2">
    <source>
        <dbReference type="Proteomes" id="UP000658720"/>
    </source>
</evidence>